<accession>A0A9X2HVZ4</accession>
<evidence type="ECO:0000313" key="2">
    <source>
        <dbReference type="EMBL" id="MCP8898684.1"/>
    </source>
</evidence>
<keyword evidence="1" id="KW-0472">Membrane</keyword>
<sequence>MNFVWQRNPITRVVYARAEKEIKLIALSLILVLLSAVPLMINSLFSIAKPTPPVLVYIFAAGALLAHVGFLIGLLAMIWKNYFRR</sequence>
<name>A0A9X2HVZ4_9GAMM</name>
<proteinExistence type="predicted"/>
<keyword evidence="1" id="KW-0812">Transmembrane</keyword>
<reference evidence="2" key="1">
    <citation type="submission" date="2022-05" db="EMBL/GenBank/DDBJ databases">
        <authorList>
            <person name="Sun H.-N."/>
        </authorList>
    </citation>
    <scope>NUCLEOTIDE SEQUENCE</scope>
    <source>
        <strain evidence="2">HB14</strain>
    </source>
</reference>
<evidence type="ECO:0000313" key="3">
    <source>
        <dbReference type="Proteomes" id="UP001139319"/>
    </source>
</evidence>
<comment type="caution">
    <text evidence="2">The sequence shown here is derived from an EMBL/GenBank/DDBJ whole genome shotgun (WGS) entry which is preliminary data.</text>
</comment>
<dbReference type="EMBL" id="JAMFTH010000001">
    <property type="protein sequence ID" value="MCP8898684.1"/>
    <property type="molecule type" value="Genomic_DNA"/>
</dbReference>
<feature type="transmembrane region" description="Helical" evidence="1">
    <location>
        <begin position="54"/>
        <end position="79"/>
    </location>
</feature>
<dbReference type="Proteomes" id="UP001139319">
    <property type="component" value="Unassembled WGS sequence"/>
</dbReference>
<dbReference type="AlphaFoldDB" id="A0A9X2HVZ4"/>
<dbReference type="RefSeq" id="WP_253966953.1">
    <property type="nucleotide sequence ID" value="NZ_JAMFTH010000001.1"/>
</dbReference>
<reference evidence="2" key="2">
    <citation type="submission" date="2023-01" db="EMBL/GenBank/DDBJ databases">
        <title>Gilvimarinus xylanilyticus HB14 isolated from Caulerpa lentillifera aquaculture base in Hainan, China.</title>
        <authorList>
            <person name="Zhang Y.-J."/>
        </authorList>
    </citation>
    <scope>NUCLEOTIDE SEQUENCE</scope>
    <source>
        <strain evidence="2">HB14</strain>
    </source>
</reference>
<keyword evidence="3" id="KW-1185">Reference proteome</keyword>
<gene>
    <name evidence="2" type="ORF">M6D89_05155</name>
</gene>
<organism evidence="2 3">
    <name type="scientific">Gilvimarinus xylanilyticus</name>
    <dbReference type="NCBI Taxonomy" id="2944139"/>
    <lineage>
        <taxon>Bacteria</taxon>
        <taxon>Pseudomonadati</taxon>
        <taxon>Pseudomonadota</taxon>
        <taxon>Gammaproteobacteria</taxon>
        <taxon>Cellvibrionales</taxon>
        <taxon>Cellvibrionaceae</taxon>
        <taxon>Gilvimarinus</taxon>
    </lineage>
</organism>
<evidence type="ECO:0000256" key="1">
    <source>
        <dbReference type="SAM" id="Phobius"/>
    </source>
</evidence>
<keyword evidence="1" id="KW-1133">Transmembrane helix</keyword>
<feature type="transmembrane region" description="Helical" evidence="1">
    <location>
        <begin position="24"/>
        <end position="48"/>
    </location>
</feature>
<protein>
    <submittedName>
        <fullName evidence="2">Uncharacterized protein</fullName>
    </submittedName>
</protein>